<dbReference type="AlphaFoldDB" id="A0A5J4J3G2"/>
<name>A0A5J4J3G2_9FLAO</name>
<evidence type="ECO:0000313" key="3">
    <source>
        <dbReference type="Proteomes" id="UP000326509"/>
    </source>
</evidence>
<proteinExistence type="predicted"/>
<reference evidence="2 3" key="1">
    <citation type="submission" date="2019-08" db="EMBL/GenBank/DDBJ databases">
        <title>Draft genome sequence of Ulvibacter marinus type strain NBRC 109484.</title>
        <authorList>
            <person name="Kawano K."/>
            <person name="Ushijima N."/>
            <person name="Kihara M."/>
            <person name="Itoh H."/>
        </authorList>
    </citation>
    <scope>NUCLEOTIDE SEQUENCE [LARGE SCALE GENOMIC DNA]</scope>
    <source>
        <strain evidence="2 3">NBRC 109484</strain>
    </source>
</reference>
<feature type="domain" description="DUF4301" evidence="1">
    <location>
        <begin position="4"/>
        <end position="506"/>
    </location>
</feature>
<gene>
    <name evidence="2" type="ORF">ULMA_24490</name>
</gene>
<evidence type="ECO:0000313" key="2">
    <source>
        <dbReference type="EMBL" id="GER60341.1"/>
    </source>
</evidence>
<dbReference type="OrthoDB" id="5572060at2"/>
<dbReference type="EMBL" id="BKCG01000007">
    <property type="protein sequence ID" value="GER60341.1"/>
    <property type="molecule type" value="Genomic_DNA"/>
</dbReference>
<comment type="caution">
    <text evidence="2">The sequence shown here is derived from an EMBL/GenBank/DDBJ whole genome shotgun (WGS) entry which is preliminary data.</text>
</comment>
<keyword evidence="3" id="KW-1185">Reference proteome</keyword>
<accession>A0A5J4J3G2</accession>
<sequence length="509" mass="57705">MLPQEDLEQLTAHGVCEEAVSEQLKIFNQGAPFTNIVTAATHGNGINVINSADQKSLIAHYDDKKEELDVIKFVPASGAATRMFSFLHQFLDEYDPEEETLATFIKTKDKKALNEFFSRLKEFPFISQVRSKIRSTYPEYKKSNKGLRMYVLVKLLLNEDGLNFSNLPKGLVPFHKYTKIIRTAFEEQLFEATQYAASQGRAHVHFTFSPKHVELFKKEYEAVEKRLTNKTKVKTKISYSFQDQSTDTIAVTLENKPFRDNNGQFVFRPSGHGALLKNLNEVDADIIFIKNIDNVAVEEYVKNNAKSKKVLAGKLIKLQAKIFEYLKLIIQRNVTDSKLQEIKTFLWKELNIKDIPQTEAGIATILNRPIRVCGVVKNTGAPGGGPFWVKNSEGEISLQIVEMSQIDKDDERQWNMAQEATHFNPVDLVCGTRDYNGEPFDLNHFVDPEACFISMKTIEGTPIKALELPGLWNGSMANWNTVFVEVPEYTFSPVKTVNDLLSPAHKPLA</sequence>
<dbReference type="InterPro" id="IPR029044">
    <property type="entry name" value="Nucleotide-diphossugar_trans"/>
</dbReference>
<dbReference type="SUPFAM" id="SSF53448">
    <property type="entry name" value="Nucleotide-diphospho-sugar transferases"/>
    <property type="match status" value="1"/>
</dbReference>
<dbReference type="RefSeq" id="WP_151674781.1">
    <property type="nucleotide sequence ID" value="NZ_BKCG01000007.1"/>
</dbReference>
<dbReference type="InterPro" id="IPR025393">
    <property type="entry name" value="DUF4301"/>
</dbReference>
<dbReference type="Proteomes" id="UP000326509">
    <property type="component" value="Unassembled WGS sequence"/>
</dbReference>
<protein>
    <recommendedName>
        <fullName evidence="1">DUF4301 domain-containing protein</fullName>
    </recommendedName>
</protein>
<evidence type="ECO:0000259" key="1">
    <source>
        <dbReference type="Pfam" id="PF14134"/>
    </source>
</evidence>
<organism evidence="2 3">
    <name type="scientific">Patiriisocius marinus</name>
    <dbReference type="NCBI Taxonomy" id="1397112"/>
    <lineage>
        <taxon>Bacteria</taxon>
        <taxon>Pseudomonadati</taxon>
        <taxon>Bacteroidota</taxon>
        <taxon>Flavobacteriia</taxon>
        <taxon>Flavobacteriales</taxon>
        <taxon>Flavobacteriaceae</taxon>
        <taxon>Patiriisocius</taxon>
    </lineage>
</organism>
<dbReference type="Pfam" id="PF14134">
    <property type="entry name" value="DUF4301"/>
    <property type="match status" value="1"/>
</dbReference>